<dbReference type="AlphaFoldDB" id="P93525"/>
<organism evidence="1">
    <name type="scientific">Sorghum bicolor</name>
    <name type="common">Sorghum</name>
    <name type="synonym">Sorghum vulgare</name>
    <dbReference type="NCBI Taxonomy" id="4558"/>
    <lineage>
        <taxon>Eukaryota</taxon>
        <taxon>Viridiplantae</taxon>
        <taxon>Streptophyta</taxon>
        <taxon>Embryophyta</taxon>
        <taxon>Tracheophyta</taxon>
        <taxon>Spermatophyta</taxon>
        <taxon>Magnoliopsida</taxon>
        <taxon>Liliopsida</taxon>
        <taxon>Poales</taxon>
        <taxon>Poaceae</taxon>
        <taxon>PACMAD clade</taxon>
        <taxon>Panicoideae</taxon>
        <taxon>Andropogonodae</taxon>
        <taxon>Andropogoneae</taxon>
        <taxon>Sorghinae</taxon>
        <taxon>Sorghum</taxon>
    </lineage>
</organism>
<reference evidence="1" key="1">
    <citation type="submission" date="1996-12" db="EMBL/GenBank/DDBJ databases">
        <authorList>
            <person name="Sanan N."/>
            <person name="Azam A."/>
            <person name="Bhattacharya A."/>
            <person name="Sopory S.K."/>
        </authorList>
    </citation>
    <scope>NUCLEOTIDE SEQUENCE</scope>
    <source>
        <tissue evidence="1">Green leaves</tissue>
    </source>
</reference>
<name>P93525_SORBI</name>
<protein>
    <submittedName>
        <fullName evidence="1">PSbaNS5 protein</fullName>
    </submittedName>
</protein>
<accession>P93525</accession>
<sequence length="235" mass="27155">MPEVTAVSIDPNFSSYLFSEYLCSTSDKKLSEGVYLGRNKRKYSNNDEPSDSLKAMDSIKVVNGLECKISCKTSKVSYVLDTEDFLFRLRKRRKILRGGNVPDSLQISKIYAAKVQRFNRFLSKPMGQFGIQMYRNLVLLGSQLLRLNNDHRQFVARVPFRNNRWETYRVNTAKTTACRHSSQALLCRKMCIYVLAACCLFDYPFTGFDGRSIHQVLTNHHCCCWSCVLRRLTEI</sequence>
<evidence type="ECO:0000313" key="1">
    <source>
        <dbReference type="EMBL" id="CAA71002.2"/>
    </source>
</evidence>
<dbReference type="EMBL" id="Y09874">
    <property type="protein sequence ID" value="CAA71002.2"/>
    <property type="molecule type" value="mRNA"/>
</dbReference>
<proteinExistence type="evidence at transcript level"/>
<dbReference type="ExpressionAtlas" id="P93525">
    <property type="expression patterns" value="baseline and differential"/>
</dbReference>
<reference evidence="1" key="2">
    <citation type="submission" date="1996-12" db="EMBL/GenBank/DDBJ databases">
        <authorList>
            <person name="Sopory S."/>
        </authorList>
    </citation>
    <scope>NUCLEOTIDE SEQUENCE</scope>
    <source>
        <tissue evidence="1">Green leaves</tissue>
    </source>
</reference>
<dbReference type="PIR" id="T14734">
    <property type="entry name" value="T14734"/>
</dbReference>